<evidence type="ECO:0000313" key="3">
    <source>
        <dbReference type="EMBL" id="CRZ18860.1"/>
    </source>
</evidence>
<dbReference type="InterPro" id="IPR001845">
    <property type="entry name" value="HTH_ArsR_DNA-bd_dom"/>
</dbReference>
<dbReference type="AlphaFoldDB" id="A0A0H5RXN2"/>
<reference evidence="4" key="1">
    <citation type="submission" date="2015-07" db="EMBL/GenBank/DDBJ databases">
        <authorList>
            <person name="Urmite Genomes"/>
        </authorList>
    </citation>
    <scope>NUCLEOTIDE SEQUENCE [LARGE SCALE GENOMIC DNA]</scope>
    <source>
        <strain evidence="4">type strain: ATCC 49404</strain>
    </source>
</reference>
<dbReference type="Proteomes" id="UP000199147">
    <property type="component" value="Unassembled WGS sequence"/>
</dbReference>
<dbReference type="Gene3D" id="3.40.50.2300">
    <property type="match status" value="1"/>
</dbReference>
<dbReference type="Pfam" id="PF01451">
    <property type="entry name" value="LMWPc"/>
    <property type="match status" value="1"/>
</dbReference>
<dbReference type="PANTHER" id="PTHR43428:SF1">
    <property type="entry name" value="ARSENATE REDUCTASE"/>
    <property type="match status" value="1"/>
</dbReference>
<gene>
    <name evidence="3" type="ORF">BN2156_05773</name>
</gene>
<dbReference type="Gene3D" id="1.10.10.10">
    <property type="entry name" value="Winged helix-like DNA-binding domain superfamily/Winged helix DNA-binding domain"/>
    <property type="match status" value="1"/>
</dbReference>
<dbReference type="OrthoDB" id="9784339at2"/>
<feature type="domain" description="HTH arsR-type" evidence="2">
    <location>
        <begin position="5"/>
        <end position="102"/>
    </location>
</feature>
<dbReference type="STRING" id="146018.BN2156_05773"/>
<dbReference type="EMBL" id="CWKH01000003">
    <property type="protein sequence ID" value="CRZ18860.1"/>
    <property type="molecule type" value="Genomic_DNA"/>
</dbReference>
<organism evidence="3 4">
    <name type="scientific">Mycolicibacterium neworleansense</name>
    <dbReference type="NCBI Taxonomy" id="146018"/>
    <lineage>
        <taxon>Bacteria</taxon>
        <taxon>Bacillati</taxon>
        <taxon>Actinomycetota</taxon>
        <taxon>Actinomycetes</taxon>
        <taxon>Mycobacteriales</taxon>
        <taxon>Mycobacteriaceae</taxon>
        <taxon>Mycolicibacterium</taxon>
    </lineage>
</organism>
<sequence>MDGQPDLVDASRRAEIHAALADPYRVAIVDQLLIADASPSELQAQLSVPSNLMAHHLRVLTEAGLIGRTRSEADRRRTYLHLQREALEQLVPAAVRHARRVVFVCTQNSARSQLAAAIWNRRSPVLATSAGTHPVDRIHPAAVAAARQRRVPMSTRPPRHLNEVLASGDLVIAVCDSAHEELTPDPERIHWSIPDPVHSTNPDAFENTVDILTGRIDHLAPYVQAS</sequence>
<name>A0A0H5RXN2_9MYCO</name>
<dbReference type="SUPFAM" id="SSF46785">
    <property type="entry name" value="Winged helix' DNA-binding domain"/>
    <property type="match status" value="1"/>
</dbReference>
<evidence type="ECO:0000256" key="1">
    <source>
        <dbReference type="ARBA" id="ARBA00022849"/>
    </source>
</evidence>
<dbReference type="Pfam" id="PF12840">
    <property type="entry name" value="HTH_20"/>
    <property type="match status" value="1"/>
</dbReference>
<keyword evidence="4" id="KW-1185">Reference proteome</keyword>
<dbReference type="SMART" id="SM00226">
    <property type="entry name" value="LMWPc"/>
    <property type="match status" value="1"/>
</dbReference>
<dbReference type="InterPro" id="IPR023485">
    <property type="entry name" value="Ptyr_pPase"/>
</dbReference>
<evidence type="ECO:0000259" key="2">
    <source>
        <dbReference type="PROSITE" id="PS50987"/>
    </source>
</evidence>
<proteinExistence type="predicted"/>
<dbReference type="GO" id="GO:0003700">
    <property type="term" value="F:DNA-binding transcription factor activity"/>
    <property type="evidence" value="ECO:0007669"/>
    <property type="project" value="InterPro"/>
</dbReference>
<dbReference type="PROSITE" id="PS50987">
    <property type="entry name" value="HTH_ARSR_2"/>
    <property type="match status" value="1"/>
</dbReference>
<dbReference type="PANTHER" id="PTHR43428">
    <property type="entry name" value="ARSENATE REDUCTASE"/>
    <property type="match status" value="1"/>
</dbReference>
<accession>A0A0H5RXN2</accession>
<dbReference type="InterPro" id="IPR036388">
    <property type="entry name" value="WH-like_DNA-bd_sf"/>
</dbReference>
<dbReference type="GO" id="GO:0046685">
    <property type="term" value="P:response to arsenic-containing substance"/>
    <property type="evidence" value="ECO:0007669"/>
    <property type="project" value="UniProtKB-KW"/>
</dbReference>
<dbReference type="InterPro" id="IPR036390">
    <property type="entry name" value="WH_DNA-bd_sf"/>
</dbReference>
<dbReference type="InterPro" id="IPR036196">
    <property type="entry name" value="Ptyr_pPase_sf"/>
</dbReference>
<dbReference type="SMART" id="SM00418">
    <property type="entry name" value="HTH_ARSR"/>
    <property type="match status" value="1"/>
</dbReference>
<dbReference type="RefSeq" id="WP_005086309.1">
    <property type="nucleotide sequence ID" value="NZ_CWKH01000003.1"/>
</dbReference>
<dbReference type="SUPFAM" id="SSF52788">
    <property type="entry name" value="Phosphotyrosine protein phosphatases I"/>
    <property type="match status" value="1"/>
</dbReference>
<evidence type="ECO:0000313" key="4">
    <source>
        <dbReference type="Proteomes" id="UP000199147"/>
    </source>
</evidence>
<keyword evidence="1" id="KW-0059">Arsenical resistance</keyword>
<dbReference type="CDD" id="cd00090">
    <property type="entry name" value="HTH_ARSR"/>
    <property type="match status" value="1"/>
</dbReference>
<dbReference type="InterPro" id="IPR011991">
    <property type="entry name" value="ArsR-like_HTH"/>
</dbReference>
<protein>
    <submittedName>
        <fullName evidence="3">Protein tyrosine phosphatase</fullName>
    </submittedName>
</protein>